<dbReference type="AlphaFoldDB" id="A0A174TXL7"/>
<dbReference type="EMBL" id="CZAW01000075">
    <property type="protein sequence ID" value="CUQ11519.1"/>
    <property type="molecule type" value="Genomic_DNA"/>
</dbReference>
<reference evidence="1 2" key="1">
    <citation type="submission" date="2015-09" db="EMBL/GenBank/DDBJ databases">
        <authorList>
            <consortium name="Pathogen Informatics"/>
        </authorList>
    </citation>
    <scope>NUCLEOTIDE SEQUENCE [LARGE SCALE GENOMIC DNA]</scope>
    <source>
        <strain evidence="1 2">2789STDY5834911</strain>
    </source>
</reference>
<dbReference type="Proteomes" id="UP000095712">
    <property type="component" value="Unassembled WGS sequence"/>
</dbReference>
<evidence type="ECO:0000313" key="1">
    <source>
        <dbReference type="EMBL" id="CUQ11519.1"/>
    </source>
</evidence>
<accession>A0A174TXL7</accession>
<dbReference type="RefSeq" id="WP_207643035.1">
    <property type="nucleotide sequence ID" value="NZ_CZAW01000075.1"/>
</dbReference>
<evidence type="ECO:0000313" key="2">
    <source>
        <dbReference type="Proteomes" id="UP000095712"/>
    </source>
</evidence>
<name>A0A174TXL7_9FIRM</name>
<organism evidence="1 2">
    <name type="scientific">Blautia wexlerae</name>
    <dbReference type="NCBI Taxonomy" id="418240"/>
    <lineage>
        <taxon>Bacteria</taxon>
        <taxon>Bacillati</taxon>
        <taxon>Bacillota</taxon>
        <taxon>Clostridia</taxon>
        <taxon>Lachnospirales</taxon>
        <taxon>Lachnospiraceae</taxon>
        <taxon>Blautia</taxon>
    </lineage>
</organism>
<sequence length="106" mass="12239">MFKEAIRLAKPNIELSAEKATAMLYTLADKFLDRAELDEIKEVMRMTRLGQMLMDEGMEKGIELNQTDSIKKLMKNMNLTIDQAMNALEVPADKREKYRKTITPDN</sequence>
<proteinExistence type="predicted"/>
<gene>
    <name evidence="1" type="ORF">ERS852523_04017</name>
</gene>
<protein>
    <submittedName>
        <fullName evidence="1">Uncharacterized protein</fullName>
    </submittedName>
</protein>